<dbReference type="STRING" id="329884.A0A4U0XGK0"/>
<keyword evidence="4" id="KW-1185">Reference proteome</keyword>
<proteinExistence type="predicted"/>
<dbReference type="Pfam" id="PF25484">
    <property type="entry name" value="DUF7907"/>
    <property type="match status" value="1"/>
</dbReference>
<evidence type="ECO:0000313" key="4">
    <source>
        <dbReference type="Proteomes" id="UP000309340"/>
    </source>
</evidence>
<evidence type="ECO:0000259" key="2">
    <source>
        <dbReference type="Pfam" id="PF25484"/>
    </source>
</evidence>
<feature type="domain" description="DUF7907" evidence="2">
    <location>
        <begin position="25"/>
        <end position="202"/>
    </location>
</feature>
<organism evidence="3 4">
    <name type="scientific">Friedmanniomyces simplex</name>
    <dbReference type="NCBI Taxonomy" id="329884"/>
    <lineage>
        <taxon>Eukaryota</taxon>
        <taxon>Fungi</taxon>
        <taxon>Dikarya</taxon>
        <taxon>Ascomycota</taxon>
        <taxon>Pezizomycotina</taxon>
        <taxon>Dothideomycetes</taxon>
        <taxon>Dothideomycetidae</taxon>
        <taxon>Mycosphaerellales</taxon>
        <taxon>Teratosphaeriaceae</taxon>
        <taxon>Friedmanniomyces</taxon>
    </lineage>
</organism>
<evidence type="ECO:0000313" key="3">
    <source>
        <dbReference type="EMBL" id="TKA76132.1"/>
    </source>
</evidence>
<sequence>MQFPTTLLALSALIATAVSQSVNTSQEYNLKTCLKPNQPDKRRFENLYLYAYHTGAGENDAVFDAALTNVSAKGFLSPVTNSTVPDNNFQEFDLGTQPYPWTMIMADSVNFYAAWQPVRINAGGGSTSSDYGIETGFFINTTGLQWTSSPGNAGTAQDEFGGWLVCNWWHEGPQLFFRNIYYDTPELFTPCSCADVYLIPEYL</sequence>
<dbReference type="OrthoDB" id="3518533at2759"/>
<dbReference type="AlphaFoldDB" id="A0A4U0XGK0"/>
<accession>A0A4U0XGK0</accession>
<comment type="caution">
    <text evidence="3">The sequence shown here is derived from an EMBL/GenBank/DDBJ whole genome shotgun (WGS) entry which is preliminary data.</text>
</comment>
<reference evidence="3 4" key="1">
    <citation type="submission" date="2017-03" db="EMBL/GenBank/DDBJ databases">
        <title>Genomes of endolithic fungi from Antarctica.</title>
        <authorList>
            <person name="Coleine C."/>
            <person name="Masonjones S."/>
            <person name="Stajich J.E."/>
        </authorList>
    </citation>
    <scope>NUCLEOTIDE SEQUENCE [LARGE SCALE GENOMIC DNA]</scope>
    <source>
        <strain evidence="3 4">CCFEE 5184</strain>
    </source>
</reference>
<feature type="chain" id="PRO_5020752476" description="DUF7907 domain-containing protein" evidence="1">
    <location>
        <begin position="20"/>
        <end position="203"/>
    </location>
</feature>
<gene>
    <name evidence="3" type="ORF">B0A55_03244</name>
</gene>
<dbReference type="EMBL" id="NAJQ01000172">
    <property type="protein sequence ID" value="TKA76132.1"/>
    <property type="molecule type" value="Genomic_DNA"/>
</dbReference>
<feature type="signal peptide" evidence="1">
    <location>
        <begin position="1"/>
        <end position="19"/>
    </location>
</feature>
<dbReference type="InterPro" id="IPR057229">
    <property type="entry name" value="DUF7907"/>
</dbReference>
<protein>
    <recommendedName>
        <fullName evidence="2">DUF7907 domain-containing protein</fullName>
    </recommendedName>
</protein>
<evidence type="ECO:0000256" key="1">
    <source>
        <dbReference type="SAM" id="SignalP"/>
    </source>
</evidence>
<dbReference type="Proteomes" id="UP000309340">
    <property type="component" value="Unassembled WGS sequence"/>
</dbReference>
<keyword evidence="1" id="KW-0732">Signal</keyword>
<name>A0A4U0XGK0_9PEZI</name>